<dbReference type="RefSeq" id="WP_202997901.1">
    <property type="nucleotide sequence ID" value="NZ_JAENHO010000017.1"/>
</dbReference>
<sequence>MTTDEAVRTRVARRLGRDLVLTPSAFIGVAGVWLVVTPVVIDHGVYPWINDVLTGIVLLAVAAAQVALPRRSLLLSGAAALAGAWLAASPYVLGYADQLGVAWNDKLVGALVILLAVVNGLPRAVKLRSIKTP</sequence>
<keyword evidence="1" id="KW-1133">Transmembrane helix</keyword>
<evidence type="ECO:0000313" key="3">
    <source>
        <dbReference type="EMBL" id="MBL7261196.1"/>
    </source>
</evidence>
<feature type="transmembrane region" description="Helical" evidence="1">
    <location>
        <begin position="73"/>
        <end position="95"/>
    </location>
</feature>
<keyword evidence="4" id="KW-1185">Reference proteome</keyword>
<gene>
    <name evidence="3" type="ORF">JKJ07_43625</name>
</gene>
<dbReference type="EMBL" id="JAENHO010000017">
    <property type="protein sequence ID" value="MBL7261196.1"/>
    <property type="molecule type" value="Genomic_DNA"/>
</dbReference>
<feature type="transmembrane region" description="Helical" evidence="1">
    <location>
        <begin position="20"/>
        <end position="41"/>
    </location>
</feature>
<dbReference type="InterPro" id="IPR005530">
    <property type="entry name" value="SPW"/>
</dbReference>
<organism evidence="3 4">
    <name type="scientific">Paractinoplanes lichenicola</name>
    <dbReference type="NCBI Taxonomy" id="2802976"/>
    <lineage>
        <taxon>Bacteria</taxon>
        <taxon>Bacillati</taxon>
        <taxon>Actinomycetota</taxon>
        <taxon>Actinomycetes</taxon>
        <taxon>Micromonosporales</taxon>
        <taxon>Micromonosporaceae</taxon>
        <taxon>Paractinoplanes</taxon>
    </lineage>
</organism>
<dbReference type="Pfam" id="PF03779">
    <property type="entry name" value="SPW"/>
    <property type="match status" value="1"/>
</dbReference>
<evidence type="ECO:0000259" key="2">
    <source>
        <dbReference type="Pfam" id="PF03779"/>
    </source>
</evidence>
<evidence type="ECO:0000256" key="1">
    <source>
        <dbReference type="SAM" id="Phobius"/>
    </source>
</evidence>
<comment type="caution">
    <text evidence="3">The sequence shown here is derived from an EMBL/GenBank/DDBJ whole genome shotgun (WGS) entry which is preliminary data.</text>
</comment>
<dbReference type="Proteomes" id="UP000598996">
    <property type="component" value="Unassembled WGS sequence"/>
</dbReference>
<evidence type="ECO:0000313" key="4">
    <source>
        <dbReference type="Proteomes" id="UP000598996"/>
    </source>
</evidence>
<name>A0ABS1W383_9ACTN</name>
<proteinExistence type="predicted"/>
<keyword evidence="1" id="KW-0812">Transmembrane</keyword>
<feature type="transmembrane region" description="Helical" evidence="1">
    <location>
        <begin position="107"/>
        <end position="125"/>
    </location>
</feature>
<feature type="transmembrane region" description="Helical" evidence="1">
    <location>
        <begin position="47"/>
        <end position="66"/>
    </location>
</feature>
<keyword evidence="1" id="KW-0472">Membrane</keyword>
<reference evidence="3 4" key="1">
    <citation type="submission" date="2021-01" db="EMBL/GenBank/DDBJ databases">
        <title>Actinoplanes sp. nov. LDG1-01 isolated from lichen.</title>
        <authorList>
            <person name="Saeng-In P."/>
            <person name="Phongsopitanun W."/>
            <person name="Kanchanasin P."/>
            <person name="Yuki M."/>
            <person name="Kudo T."/>
            <person name="Ohkuma M."/>
            <person name="Tanasupawat S."/>
        </authorList>
    </citation>
    <scope>NUCLEOTIDE SEQUENCE [LARGE SCALE GENOMIC DNA]</scope>
    <source>
        <strain evidence="3 4">LDG1-01</strain>
    </source>
</reference>
<protein>
    <submittedName>
        <fullName evidence="3">SPW repeat protein</fullName>
    </submittedName>
</protein>
<feature type="domain" description="SPW repeat-containing integral membrane" evidence="2">
    <location>
        <begin position="26"/>
        <end position="117"/>
    </location>
</feature>
<accession>A0ABS1W383</accession>